<evidence type="ECO:0000256" key="2">
    <source>
        <dbReference type="SAM" id="MobiDB-lite"/>
    </source>
</evidence>
<evidence type="ECO:0000313" key="3">
    <source>
        <dbReference type="EMBL" id="EPQ55940.1"/>
    </source>
</evidence>
<gene>
    <name evidence="3" type="ORF">GLOTRDRAFT_129143</name>
</gene>
<organism evidence="3 4">
    <name type="scientific">Gloeophyllum trabeum (strain ATCC 11539 / FP-39264 / Madison 617)</name>
    <name type="common">Brown rot fungus</name>
    <dbReference type="NCBI Taxonomy" id="670483"/>
    <lineage>
        <taxon>Eukaryota</taxon>
        <taxon>Fungi</taxon>
        <taxon>Dikarya</taxon>
        <taxon>Basidiomycota</taxon>
        <taxon>Agaricomycotina</taxon>
        <taxon>Agaricomycetes</taxon>
        <taxon>Gloeophyllales</taxon>
        <taxon>Gloeophyllaceae</taxon>
        <taxon>Gloeophyllum</taxon>
    </lineage>
</organism>
<feature type="region of interest" description="Disordered" evidence="2">
    <location>
        <begin position="551"/>
        <end position="575"/>
    </location>
</feature>
<feature type="coiled-coil region" evidence="1">
    <location>
        <begin position="422"/>
        <end position="462"/>
    </location>
</feature>
<sequence length="575" mass="62804">MAGRKRKPATEPTSSAGEGAKKPVKEKKKKNGNPRKPKKPAEAEEDAPEDEASSKLKISGTRLHGADLELVGVRVAGSRPVLTLGPETASVSLYATTVDSSPVLRTAVQLSMAGRKRKPATEPTSSAGEGAKKPVKEKKKKNGNPRKPKKPAEAEEDAPEDEASSKLKIRWEDENHKLTWSLITAITDDSEIRQGLFPAPGANISTSQGGGKPKADHYWVLCVALFSEHEDYRDHFARVNRGSATSTKDRTLWGDKIKNRLRKMATQVREIRDQMGETGEGIERKDDLWEESEQANKWQLHESECPWYWDMKALIGQRPNLTPTGLGNSASTIDLDGNSAAVPSDSERDEAEDADGESGESESKKSGNMSKAVREKAASRREKKKTPARPGTSVPAPAPAVQNKKFKPDFQEVAKAEELTCQRELELQIEQTKLSLEKTKANLELRKEKTKIKGDLARLRMEQEHQRKMMKYARVPGPAPLFQPGITHPASTTSVSPSLGGLSFDTLMMGGGQAGVGPQNHQGFALASTRASTPYSSDGYELASASMDAAFGRSSSEDPFTGEQQNENRMHSALF</sequence>
<dbReference type="HOGENOM" id="CLU_474105_0_0_1"/>
<dbReference type="EMBL" id="KB469301">
    <property type="protein sequence ID" value="EPQ55940.1"/>
    <property type="molecule type" value="Genomic_DNA"/>
</dbReference>
<protein>
    <submittedName>
        <fullName evidence="3">Uncharacterized protein</fullName>
    </submittedName>
</protein>
<dbReference type="Proteomes" id="UP000030669">
    <property type="component" value="Unassembled WGS sequence"/>
</dbReference>
<feature type="region of interest" description="Disordered" evidence="2">
    <location>
        <begin position="109"/>
        <end position="168"/>
    </location>
</feature>
<dbReference type="OrthoDB" id="3266275at2759"/>
<dbReference type="KEGG" id="gtr:GLOTRDRAFT_129143"/>
<dbReference type="GeneID" id="19301855"/>
<evidence type="ECO:0000313" key="4">
    <source>
        <dbReference type="Proteomes" id="UP000030669"/>
    </source>
</evidence>
<proteinExistence type="predicted"/>
<name>S7RNA1_GLOTA</name>
<feature type="compositionally biased region" description="Polar residues" evidence="2">
    <location>
        <begin position="553"/>
        <end position="565"/>
    </location>
</feature>
<keyword evidence="1" id="KW-0175">Coiled coil</keyword>
<feature type="region of interest" description="Disordered" evidence="2">
    <location>
        <begin position="323"/>
        <end position="405"/>
    </location>
</feature>
<dbReference type="RefSeq" id="XP_007865954.1">
    <property type="nucleotide sequence ID" value="XM_007867763.1"/>
</dbReference>
<feature type="compositionally biased region" description="Acidic residues" evidence="2">
    <location>
        <begin position="347"/>
        <end position="360"/>
    </location>
</feature>
<feature type="region of interest" description="Disordered" evidence="2">
    <location>
        <begin position="1"/>
        <end position="67"/>
    </location>
</feature>
<feature type="compositionally biased region" description="Basic residues" evidence="2">
    <location>
        <begin position="133"/>
        <end position="149"/>
    </location>
</feature>
<reference evidence="3 4" key="1">
    <citation type="journal article" date="2012" name="Science">
        <title>The Paleozoic origin of enzymatic lignin decomposition reconstructed from 31 fungal genomes.</title>
        <authorList>
            <person name="Floudas D."/>
            <person name="Binder M."/>
            <person name="Riley R."/>
            <person name="Barry K."/>
            <person name="Blanchette R.A."/>
            <person name="Henrissat B."/>
            <person name="Martinez A.T."/>
            <person name="Otillar R."/>
            <person name="Spatafora J.W."/>
            <person name="Yadav J.S."/>
            <person name="Aerts A."/>
            <person name="Benoit I."/>
            <person name="Boyd A."/>
            <person name="Carlson A."/>
            <person name="Copeland A."/>
            <person name="Coutinho P.M."/>
            <person name="de Vries R.P."/>
            <person name="Ferreira P."/>
            <person name="Findley K."/>
            <person name="Foster B."/>
            <person name="Gaskell J."/>
            <person name="Glotzer D."/>
            <person name="Gorecki P."/>
            <person name="Heitman J."/>
            <person name="Hesse C."/>
            <person name="Hori C."/>
            <person name="Igarashi K."/>
            <person name="Jurgens J.A."/>
            <person name="Kallen N."/>
            <person name="Kersten P."/>
            <person name="Kohler A."/>
            <person name="Kuees U."/>
            <person name="Kumar T.K.A."/>
            <person name="Kuo A."/>
            <person name="LaButti K."/>
            <person name="Larrondo L.F."/>
            <person name="Lindquist E."/>
            <person name="Ling A."/>
            <person name="Lombard V."/>
            <person name="Lucas S."/>
            <person name="Lundell T."/>
            <person name="Martin R."/>
            <person name="McLaughlin D.J."/>
            <person name="Morgenstern I."/>
            <person name="Morin E."/>
            <person name="Murat C."/>
            <person name="Nagy L.G."/>
            <person name="Nolan M."/>
            <person name="Ohm R.A."/>
            <person name="Patyshakuliyeva A."/>
            <person name="Rokas A."/>
            <person name="Ruiz-Duenas F.J."/>
            <person name="Sabat G."/>
            <person name="Salamov A."/>
            <person name="Samejima M."/>
            <person name="Schmutz J."/>
            <person name="Slot J.C."/>
            <person name="St John F."/>
            <person name="Stenlid J."/>
            <person name="Sun H."/>
            <person name="Sun S."/>
            <person name="Syed K."/>
            <person name="Tsang A."/>
            <person name="Wiebenga A."/>
            <person name="Young D."/>
            <person name="Pisabarro A."/>
            <person name="Eastwood D.C."/>
            <person name="Martin F."/>
            <person name="Cullen D."/>
            <person name="Grigoriev I.V."/>
            <person name="Hibbett D.S."/>
        </authorList>
    </citation>
    <scope>NUCLEOTIDE SEQUENCE [LARGE SCALE GENOMIC DNA]</scope>
    <source>
        <strain evidence="3 4">ATCC 11539</strain>
    </source>
</reference>
<feature type="compositionally biased region" description="Polar residues" evidence="2">
    <location>
        <begin position="323"/>
        <end position="332"/>
    </location>
</feature>
<feature type="compositionally biased region" description="Basic residues" evidence="2">
    <location>
        <begin position="22"/>
        <end position="38"/>
    </location>
</feature>
<feature type="compositionally biased region" description="Basic and acidic residues" evidence="2">
    <location>
        <begin position="566"/>
        <end position="575"/>
    </location>
</feature>
<keyword evidence="4" id="KW-1185">Reference proteome</keyword>
<dbReference type="eggNOG" id="ENOG502R2GV">
    <property type="taxonomic scope" value="Eukaryota"/>
</dbReference>
<dbReference type="AlphaFoldDB" id="S7RNA1"/>
<dbReference type="OMA" id="DITIPWA"/>
<evidence type="ECO:0000256" key="1">
    <source>
        <dbReference type="SAM" id="Coils"/>
    </source>
</evidence>
<accession>S7RNA1</accession>